<dbReference type="GO" id="GO:0000271">
    <property type="term" value="P:polysaccharide biosynthetic process"/>
    <property type="evidence" value="ECO:0007669"/>
    <property type="project" value="TreeGrafter"/>
</dbReference>
<protein>
    <submittedName>
        <fullName evidence="1">UDP-4-amino-4-deoxy-L-arabinose--oxoglutarate aminotransferase</fullName>
        <ecNumber evidence="1">2.6.1.87</ecNumber>
    </submittedName>
</protein>
<proteinExistence type="predicted"/>
<dbReference type="CDD" id="cd00616">
    <property type="entry name" value="AHBA_syn"/>
    <property type="match status" value="1"/>
</dbReference>
<dbReference type="PIRSF" id="PIRSF000390">
    <property type="entry name" value="PLP_StrS"/>
    <property type="match status" value="1"/>
</dbReference>
<keyword evidence="1" id="KW-0032">Aminotransferase</keyword>
<dbReference type="Gene3D" id="3.90.1150.10">
    <property type="entry name" value="Aspartate Aminotransferase, domain 1"/>
    <property type="match status" value="1"/>
</dbReference>
<dbReference type="InterPro" id="IPR000653">
    <property type="entry name" value="DegT/StrS_aminotransferase"/>
</dbReference>
<sequence>MTTASDFLPMTRPDIDEATIAGVAEVLRSGWITTGPWAARFEQALSDYFGGRTVRAFNSGTVTMEVALRMLGVGPGDEVITTPLSWVATANVVLAVGATPVFVDIDPATRNIDTARIEAAITPRTKVLLPVHLAGLPCDLDAIDAIAQRHKLRVLEDAAQAIGSTWRGKRIGSFGDFASFSFHPNKNATSIEGGCLVLPEGADPALAERLRLQGVRRFGLDGMDVDVLGGKANLTDVAARVGFGQLQRVDDFNARRTELAQAYCVALDGLDLGGRGVQLPVRDFTDSNWHMFQVVLPDGVERAAVMQRLKDRGIGTGVHYPAMHLFTLYRKMGFKPGDFPHAERVGAGTLTLPLFPAMRDGDIGRVAEALSAVLREFKV</sequence>
<comment type="caution">
    <text evidence="1">The sequence shown here is derived from an EMBL/GenBank/DDBJ whole genome shotgun (WGS) entry which is preliminary data.</text>
</comment>
<dbReference type="InterPro" id="IPR015421">
    <property type="entry name" value="PyrdxlP-dep_Trfase_major"/>
</dbReference>
<dbReference type="Gene3D" id="3.40.640.10">
    <property type="entry name" value="Type I PLP-dependent aspartate aminotransferase-like (Major domain)"/>
    <property type="match status" value="1"/>
</dbReference>
<dbReference type="PANTHER" id="PTHR30244:SF34">
    <property type="entry name" value="DTDP-4-AMINO-4,6-DIDEOXYGALACTOSE TRANSAMINASE"/>
    <property type="match status" value="1"/>
</dbReference>
<reference evidence="1" key="1">
    <citation type="submission" date="2016-10" db="EMBL/GenBank/DDBJ databases">
        <title>Sequence of Gallionella enrichment culture.</title>
        <authorList>
            <person name="Poehlein A."/>
            <person name="Muehling M."/>
            <person name="Daniel R."/>
        </authorList>
    </citation>
    <scope>NUCLEOTIDE SEQUENCE</scope>
</reference>
<dbReference type="AlphaFoldDB" id="A0A1J5R059"/>
<dbReference type="InterPro" id="IPR015424">
    <property type="entry name" value="PyrdxlP-dep_Trfase"/>
</dbReference>
<dbReference type="GO" id="GO:0099620">
    <property type="term" value="F:UDP-4-amino-4-deoxy-L-arabinose aminotransferase"/>
    <property type="evidence" value="ECO:0007669"/>
    <property type="project" value="UniProtKB-EC"/>
</dbReference>
<evidence type="ECO:0000313" key="1">
    <source>
        <dbReference type="EMBL" id="OIQ85356.1"/>
    </source>
</evidence>
<dbReference type="PANTHER" id="PTHR30244">
    <property type="entry name" value="TRANSAMINASE"/>
    <property type="match status" value="1"/>
</dbReference>
<dbReference type="SUPFAM" id="SSF53383">
    <property type="entry name" value="PLP-dependent transferases"/>
    <property type="match status" value="1"/>
</dbReference>
<organism evidence="1">
    <name type="scientific">mine drainage metagenome</name>
    <dbReference type="NCBI Taxonomy" id="410659"/>
    <lineage>
        <taxon>unclassified sequences</taxon>
        <taxon>metagenomes</taxon>
        <taxon>ecological metagenomes</taxon>
    </lineage>
</organism>
<name>A0A1J5R059_9ZZZZ</name>
<dbReference type="EMBL" id="MLJW01000550">
    <property type="protein sequence ID" value="OIQ85356.1"/>
    <property type="molecule type" value="Genomic_DNA"/>
</dbReference>
<accession>A0A1J5R059</accession>
<dbReference type="EC" id="2.6.1.87" evidence="1"/>
<dbReference type="GO" id="GO:0030170">
    <property type="term" value="F:pyridoxal phosphate binding"/>
    <property type="evidence" value="ECO:0007669"/>
    <property type="project" value="TreeGrafter"/>
</dbReference>
<keyword evidence="1" id="KW-0808">Transferase</keyword>
<dbReference type="Pfam" id="PF01041">
    <property type="entry name" value="DegT_DnrJ_EryC1"/>
    <property type="match status" value="1"/>
</dbReference>
<gene>
    <name evidence="1" type="primary">arnB_17</name>
    <name evidence="1" type="ORF">GALL_328110</name>
</gene>
<dbReference type="InterPro" id="IPR015422">
    <property type="entry name" value="PyrdxlP-dep_Trfase_small"/>
</dbReference>